<organism evidence="20 21">
    <name type="scientific">Pocillopora damicornis</name>
    <name type="common">Cauliflower coral</name>
    <name type="synonym">Millepora damicornis</name>
    <dbReference type="NCBI Taxonomy" id="46731"/>
    <lineage>
        <taxon>Eukaryota</taxon>
        <taxon>Metazoa</taxon>
        <taxon>Cnidaria</taxon>
        <taxon>Anthozoa</taxon>
        <taxon>Hexacorallia</taxon>
        <taxon>Scleractinia</taxon>
        <taxon>Astrocoeniina</taxon>
        <taxon>Pocilloporidae</taxon>
        <taxon>Pocillopora</taxon>
    </lineage>
</organism>
<feature type="compositionally biased region" description="Pro residues" evidence="18">
    <location>
        <begin position="199"/>
        <end position="210"/>
    </location>
</feature>
<evidence type="ECO:0000256" key="3">
    <source>
        <dbReference type="ARBA" id="ARBA00004642"/>
    </source>
</evidence>
<dbReference type="Pfam" id="PF18360">
    <property type="entry name" value="hnRNP_Q_AcD"/>
    <property type="match status" value="1"/>
</dbReference>
<evidence type="ECO:0000256" key="10">
    <source>
        <dbReference type="ARBA" id="ARBA00022843"/>
    </source>
</evidence>
<dbReference type="FunFam" id="3.30.70.330:FF:000023">
    <property type="entry name" value="Heterogeneous nuclear ribonucleoprotein q isoform"/>
    <property type="match status" value="1"/>
</dbReference>
<dbReference type="InterPro" id="IPR035979">
    <property type="entry name" value="RBD_domain_sf"/>
</dbReference>
<dbReference type="GO" id="GO:0005681">
    <property type="term" value="C:spliceosomal complex"/>
    <property type="evidence" value="ECO:0007669"/>
    <property type="project" value="UniProtKB-KW"/>
</dbReference>
<evidence type="ECO:0000256" key="18">
    <source>
        <dbReference type="SAM" id="MobiDB-lite"/>
    </source>
</evidence>
<dbReference type="GO" id="GO:0006397">
    <property type="term" value="P:mRNA processing"/>
    <property type="evidence" value="ECO:0007669"/>
    <property type="project" value="UniProtKB-KW"/>
</dbReference>
<keyword evidence="9" id="KW-0256">Endoplasmic reticulum</keyword>
<evidence type="ECO:0000313" key="20">
    <source>
        <dbReference type="EMBL" id="RMX38927.1"/>
    </source>
</evidence>
<keyword evidence="5" id="KW-1017">Isopeptide bond</keyword>
<dbReference type="OrthoDB" id="3800936at2759"/>
<evidence type="ECO:0000256" key="6">
    <source>
        <dbReference type="ARBA" id="ARBA00022664"/>
    </source>
</evidence>
<evidence type="ECO:0000256" key="14">
    <source>
        <dbReference type="ARBA" id="ARBA00023187"/>
    </source>
</evidence>
<reference evidence="20 21" key="1">
    <citation type="journal article" date="2018" name="Sci. Rep.">
        <title>Comparative analysis of the Pocillopora damicornis genome highlights role of immune system in coral evolution.</title>
        <authorList>
            <person name="Cunning R."/>
            <person name="Bay R.A."/>
            <person name="Gillette P."/>
            <person name="Baker A.C."/>
            <person name="Traylor-Knowles N."/>
        </authorList>
    </citation>
    <scope>NUCLEOTIDE SEQUENCE [LARGE SCALE GENOMIC DNA]</scope>
    <source>
        <strain evidence="20">RSMAS</strain>
        <tissue evidence="20">Whole animal</tissue>
    </source>
</reference>
<keyword evidence="15" id="KW-0539">Nucleus</keyword>
<evidence type="ECO:0000256" key="16">
    <source>
        <dbReference type="ARBA" id="ARBA00023274"/>
    </source>
</evidence>
<evidence type="ECO:0000256" key="7">
    <source>
        <dbReference type="ARBA" id="ARBA00022728"/>
    </source>
</evidence>
<sequence>MPQALSSFEPTAEVTTEWISIEGTCSLLRSTPQISFKHIRRPRCLGVQASKILNAVTVILQIELAMESTQELSEDAQTLVGQGLSLRVAQRVSVIFATGALLPAELDDRALDALREFNEDGALEVLEQFGNSDLSHVQNKSAFLCGVMKTYREKNRQKAHGQTPGNETLSGPDEEKIKALLDSTGYTLDITTGQRKYGGPPPNWEGPPPGTGSEKVCCQVFVGKIPRDCFEDELIPVLEECGKIYDFRLMIDPLSGQNRGYGFCTYSSKDEAQDATKRLDNKEIRPGRRLGVCLSVANNRLFVGSIPKNKNKQEIQEEFSQATTGLTEVIVYMSAENKSRNRGFAFLEYESHQAASLARRRLSSGRVKVWGNITPTVDWADPQEEPDADVMSKVKVVYVRNVTPNVTEEQLKEKFEEFGTIERVKKLKDYAFIHFVERENAIRAIEATNNSTMDGVTLEVSLAKPQPANKDRKRAGQSGYGSMNAGARGSRGGPRGGGPPGRGRGRGGYGGGYGGGDGYGGYSDGYERGYEDYYEGDGYGYGSSGGYGDRSYSDNYYDDYYGGGSSGSGYGGYGGYDRYSENPRGGPRGRSGPPPRGGRGGFTGRGGERGGRGGPRGGPPRGGRGGPPRGGPRGGGGVAPGKRKYGADAQATVEYPETKRRYMGQNQSGGGWGSQPIAQQPLYNEGGYGNQGSNQEWYSDSSWQGW</sequence>
<evidence type="ECO:0000256" key="1">
    <source>
        <dbReference type="ARBA" id="ARBA00004144"/>
    </source>
</evidence>
<evidence type="ECO:0000256" key="12">
    <source>
        <dbReference type="ARBA" id="ARBA00022884"/>
    </source>
</evidence>
<evidence type="ECO:0000256" key="4">
    <source>
        <dbReference type="ARBA" id="ARBA00022490"/>
    </source>
</evidence>
<feature type="region of interest" description="Disordered" evidence="18">
    <location>
        <begin position="460"/>
        <end position="517"/>
    </location>
</feature>
<dbReference type="STRING" id="46731.A0A3M6TBZ3"/>
<keyword evidence="7" id="KW-0747">Spliceosome</keyword>
<evidence type="ECO:0000256" key="15">
    <source>
        <dbReference type="ARBA" id="ARBA00023242"/>
    </source>
</evidence>
<dbReference type="FunFam" id="3.30.70.330:FF:000027">
    <property type="entry name" value="Heterogeneous nuclear ribonucleoprotein q isoform"/>
    <property type="match status" value="1"/>
</dbReference>
<feature type="region of interest" description="Disordered" evidence="18">
    <location>
        <begin position="575"/>
        <end position="706"/>
    </location>
</feature>
<feature type="region of interest" description="Disordered" evidence="18">
    <location>
        <begin position="191"/>
        <end position="210"/>
    </location>
</feature>
<dbReference type="PROSITE" id="PS50102">
    <property type="entry name" value="RRM"/>
    <property type="match status" value="3"/>
</dbReference>
<dbReference type="CDD" id="cd12251">
    <property type="entry name" value="RRM3_hnRNPR_like"/>
    <property type="match status" value="1"/>
</dbReference>
<evidence type="ECO:0000256" key="11">
    <source>
        <dbReference type="ARBA" id="ARBA00022848"/>
    </source>
</evidence>
<dbReference type="FunFam" id="3.30.70.330:FF:000024">
    <property type="entry name" value="Heterogeneous nuclear ribonucleoprotein q isoform"/>
    <property type="match status" value="1"/>
</dbReference>
<keyword evidence="8" id="KW-0677">Repeat</keyword>
<dbReference type="Gene3D" id="3.30.70.330">
    <property type="match status" value="3"/>
</dbReference>
<dbReference type="NCBIfam" id="TIGR01648">
    <property type="entry name" value="hnRNP-R-Q"/>
    <property type="match status" value="1"/>
</dbReference>
<keyword evidence="10" id="KW-0832">Ubl conjugation</keyword>
<gene>
    <name evidence="20" type="ORF">pdam_00018921</name>
</gene>
<dbReference type="PANTHER" id="PTHR21245">
    <property type="entry name" value="HETEROGENEOUS NUCLEAR RIBONUCLEOPROTEIN"/>
    <property type="match status" value="1"/>
</dbReference>
<feature type="domain" description="RRM" evidence="19">
    <location>
        <begin position="218"/>
        <end position="297"/>
    </location>
</feature>
<dbReference type="SMART" id="SM00360">
    <property type="entry name" value="RRM"/>
    <property type="match status" value="3"/>
</dbReference>
<dbReference type="AlphaFoldDB" id="A0A3M6TBZ3"/>
<dbReference type="InterPro" id="IPR000504">
    <property type="entry name" value="RRM_dom"/>
</dbReference>
<feature type="compositionally biased region" description="Gly residues" evidence="18">
    <location>
        <begin position="612"/>
        <end position="639"/>
    </location>
</feature>
<proteinExistence type="predicted"/>
<evidence type="ECO:0000313" key="21">
    <source>
        <dbReference type="Proteomes" id="UP000275408"/>
    </source>
</evidence>
<name>A0A3M6TBZ3_POCDA</name>
<keyword evidence="6" id="KW-0507">mRNA processing</keyword>
<dbReference type="GO" id="GO:0005737">
    <property type="term" value="C:cytoplasm"/>
    <property type="evidence" value="ECO:0007669"/>
    <property type="project" value="UniProtKB-SubCell"/>
</dbReference>
<evidence type="ECO:0000256" key="13">
    <source>
        <dbReference type="ARBA" id="ARBA00022990"/>
    </source>
</evidence>
<dbReference type="CDD" id="cd12250">
    <property type="entry name" value="RRM2_hnRNPR_like"/>
    <property type="match status" value="1"/>
</dbReference>
<dbReference type="EMBL" id="RCHS01003914">
    <property type="protein sequence ID" value="RMX38927.1"/>
    <property type="molecule type" value="Genomic_DNA"/>
</dbReference>
<dbReference type="CDD" id="cd12249">
    <property type="entry name" value="RRM1_hnRNPR_like"/>
    <property type="match status" value="1"/>
</dbReference>
<feature type="domain" description="RRM" evidence="19">
    <location>
        <begin position="395"/>
        <end position="465"/>
    </location>
</feature>
<keyword evidence="21" id="KW-1185">Reference proteome</keyword>
<dbReference type="SUPFAM" id="SSF54928">
    <property type="entry name" value="RNA-binding domain, RBD"/>
    <property type="match status" value="3"/>
</dbReference>
<keyword evidence="16" id="KW-0687">Ribonucleoprotein</keyword>
<dbReference type="GO" id="GO:0008380">
    <property type="term" value="P:RNA splicing"/>
    <property type="evidence" value="ECO:0007669"/>
    <property type="project" value="UniProtKB-KW"/>
</dbReference>
<dbReference type="Proteomes" id="UP000275408">
    <property type="component" value="Unassembled WGS sequence"/>
</dbReference>
<keyword evidence="13" id="KW-0007">Acetylation</keyword>
<keyword evidence="12 17" id="KW-0694">RNA-binding</keyword>
<comment type="caution">
    <text evidence="20">The sequence shown here is derived from an EMBL/GenBank/DDBJ whole genome shotgun (WGS) entry which is preliminary data.</text>
</comment>
<dbReference type="InterPro" id="IPR006535">
    <property type="entry name" value="HnRNP_R/Q_splicing_fac"/>
</dbReference>
<dbReference type="GO" id="GO:0005654">
    <property type="term" value="C:nucleoplasm"/>
    <property type="evidence" value="ECO:0007669"/>
    <property type="project" value="UniProtKB-SubCell"/>
</dbReference>
<evidence type="ECO:0000256" key="2">
    <source>
        <dbReference type="ARBA" id="ARBA00004496"/>
    </source>
</evidence>
<protein>
    <recommendedName>
        <fullName evidence="19">RRM domain-containing protein</fullName>
    </recommendedName>
</protein>
<feature type="compositionally biased region" description="Polar residues" evidence="18">
    <location>
        <begin position="691"/>
        <end position="706"/>
    </location>
</feature>
<comment type="subcellular location">
    <subcellularLocation>
        <location evidence="2">Cytoplasm</location>
    </subcellularLocation>
    <subcellularLocation>
        <location evidence="1">Microsome</location>
    </subcellularLocation>
    <subcellularLocation>
        <location evidence="3">Nucleus</location>
        <location evidence="3">Nucleoplasm</location>
    </subcellularLocation>
</comment>
<keyword evidence="4" id="KW-0963">Cytoplasm</keyword>
<feature type="compositionally biased region" description="Gly residues" evidence="18">
    <location>
        <begin position="489"/>
        <end position="517"/>
    </location>
</feature>
<keyword evidence="14" id="KW-0508">mRNA splicing</keyword>
<keyword evidence="11" id="KW-0492">Microsome</keyword>
<evidence type="ECO:0000256" key="8">
    <source>
        <dbReference type="ARBA" id="ARBA00022737"/>
    </source>
</evidence>
<evidence type="ECO:0000256" key="17">
    <source>
        <dbReference type="PROSITE-ProRule" id="PRU00176"/>
    </source>
</evidence>
<evidence type="ECO:0000256" key="5">
    <source>
        <dbReference type="ARBA" id="ARBA00022499"/>
    </source>
</evidence>
<dbReference type="InterPro" id="IPR012677">
    <property type="entry name" value="Nucleotide-bd_a/b_plait_sf"/>
</dbReference>
<feature type="domain" description="RRM" evidence="19">
    <location>
        <begin position="299"/>
        <end position="382"/>
    </location>
</feature>
<dbReference type="InterPro" id="IPR041337">
    <property type="entry name" value="hnRNP_Q_AcD"/>
</dbReference>
<evidence type="ECO:0000259" key="19">
    <source>
        <dbReference type="PROSITE" id="PS50102"/>
    </source>
</evidence>
<dbReference type="GO" id="GO:0003723">
    <property type="term" value="F:RNA binding"/>
    <property type="evidence" value="ECO:0007669"/>
    <property type="project" value="UniProtKB-UniRule"/>
</dbReference>
<accession>A0A3M6TBZ3</accession>
<dbReference type="Pfam" id="PF00076">
    <property type="entry name" value="RRM_1"/>
    <property type="match status" value="3"/>
</dbReference>
<evidence type="ECO:0000256" key="9">
    <source>
        <dbReference type="ARBA" id="ARBA00022824"/>
    </source>
</evidence>